<comment type="caution">
    <text evidence="10">The sequence shown here is derived from an EMBL/GenBank/DDBJ whole genome shotgun (WGS) entry which is preliminary data.</text>
</comment>
<evidence type="ECO:0000256" key="6">
    <source>
        <dbReference type="ARBA" id="ARBA00023136"/>
    </source>
</evidence>
<dbReference type="PANTHER" id="PTHR30026:SF20">
    <property type="entry name" value="OUTER MEMBRANE PROTEIN TOLC"/>
    <property type="match status" value="1"/>
</dbReference>
<dbReference type="PANTHER" id="PTHR30026">
    <property type="entry name" value="OUTER MEMBRANE PROTEIN TOLC"/>
    <property type="match status" value="1"/>
</dbReference>
<accession>A0A845SQ80</accession>
<keyword evidence="8" id="KW-0175">Coiled coil</keyword>
<dbReference type="Gene3D" id="1.20.1600.10">
    <property type="entry name" value="Outer membrane efflux proteins (OEP)"/>
    <property type="match status" value="1"/>
</dbReference>
<dbReference type="Pfam" id="PF02321">
    <property type="entry name" value="OEP"/>
    <property type="match status" value="1"/>
</dbReference>
<dbReference type="Proteomes" id="UP000461443">
    <property type="component" value="Unassembled WGS sequence"/>
</dbReference>
<dbReference type="AlphaFoldDB" id="A0A845SQ80"/>
<evidence type="ECO:0000256" key="8">
    <source>
        <dbReference type="SAM" id="Coils"/>
    </source>
</evidence>
<keyword evidence="9" id="KW-0732">Signal</keyword>
<dbReference type="InterPro" id="IPR051906">
    <property type="entry name" value="TolC-like"/>
</dbReference>
<dbReference type="SUPFAM" id="SSF56954">
    <property type="entry name" value="Outer membrane efflux proteins (OEP)"/>
    <property type="match status" value="1"/>
</dbReference>
<evidence type="ECO:0000256" key="5">
    <source>
        <dbReference type="ARBA" id="ARBA00022692"/>
    </source>
</evidence>
<proteinExistence type="inferred from homology"/>
<dbReference type="GO" id="GO:1990281">
    <property type="term" value="C:efflux pump complex"/>
    <property type="evidence" value="ECO:0007669"/>
    <property type="project" value="TreeGrafter"/>
</dbReference>
<keyword evidence="5" id="KW-0812">Transmembrane</keyword>
<evidence type="ECO:0000256" key="7">
    <source>
        <dbReference type="ARBA" id="ARBA00023237"/>
    </source>
</evidence>
<name>A0A845SQ80_9GAMM</name>
<protein>
    <submittedName>
        <fullName evidence="10">Heavy metal RND transporter</fullName>
    </submittedName>
</protein>
<feature type="chain" id="PRO_5032872570" evidence="9">
    <location>
        <begin position="24"/>
        <end position="416"/>
    </location>
</feature>
<evidence type="ECO:0000256" key="9">
    <source>
        <dbReference type="SAM" id="SignalP"/>
    </source>
</evidence>
<keyword evidence="3" id="KW-0813">Transport</keyword>
<keyword evidence="11" id="KW-1185">Reference proteome</keyword>
<dbReference type="GO" id="GO:0009279">
    <property type="term" value="C:cell outer membrane"/>
    <property type="evidence" value="ECO:0007669"/>
    <property type="project" value="UniProtKB-SubCell"/>
</dbReference>
<gene>
    <name evidence="10" type="ORF">GRH90_20450</name>
</gene>
<dbReference type="GO" id="GO:0015288">
    <property type="term" value="F:porin activity"/>
    <property type="evidence" value="ECO:0007669"/>
    <property type="project" value="TreeGrafter"/>
</dbReference>
<reference evidence="10 11" key="2">
    <citation type="submission" date="2020-02" db="EMBL/GenBank/DDBJ databases">
        <title>The new genus of Enterobacteriales.</title>
        <authorList>
            <person name="Kim I.S."/>
        </authorList>
    </citation>
    <scope>NUCLEOTIDE SEQUENCE [LARGE SCALE GENOMIC DNA]</scope>
    <source>
        <strain evidence="10 11">SAP-6</strain>
    </source>
</reference>
<evidence type="ECO:0000256" key="2">
    <source>
        <dbReference type="ARBA" id="ARBA00007613"/>
    </source>
</evidence>
<feature type="coiled-coil region" evidence="8">
    <location>
        <begin position="142"/>
        <end position="169"/>
    </location>
</feature>
<reference evidence="10 11" key="1">
    <citation type="submission" date="2019-12" db="EMBL/GenBank/DDBJ databases">
        <authorList>
            <person name="Lee S.D."/>
        </authorList>
    </citation>
    <scope>NUCLEOTIDE SEQUENCE [LARGE SCALE GENOMIC DNA]</scope>
    <source>
        <strain evidence="10 11">SAP-6</strain>
    </source>
</reference>
<evidence type="ECO:0000313" key="10">
    <source>
        <dbReference type="EMBL" id="NDL65104.1"/>
    </source>
</evidence>
<evidence type="ECO:0000313" key="11">
    <source>
        <dbReference type="Proteomes" id="UP000461443"/>
    </source>
</evidence>
<evidence type="ECO:0000256" key="3">
    <source>
        <dbReference type="ARBA" id="ARBA00022448"/>
    </source>
</evidence>
<dbReference type="InterPro" id="IPR003423">
    <property type="entry name" value="OMP_efflux"/>
</dbReference>
<keyword evidence="7" id="KW-0998">Cell outer membrane</keyword>
<comment type="subcellular location">
    <subcellularLocation>
        <location evidence="1">Cell outer membrane</location>
    </subcellularLocation>
</comment>
<comment type="similarity">
    <text evidence="2">Belongs to the outer membrane factor (OMF) (TC 1.B.17) family.</text>
</comment>
<dbReference type="GO" id="GO:0015562">
    <property type="term" value="F:efflux transmembrane transporter activity"/>
    <property type="evidence" value="ECO:0007669"/>
    <property type="project" value="InterPro"/>
</dbReference>
<dbReference type="EMBL" id="WUBS01000016">
    <property type="protein sequence ID" value="NDL65104.1"/>
    <property type="molecule type" value="Genomic_DNA"/>
</dbReference>
<sequence length="416" mass="45659">MLRPCSPRTWLVLMLFVSAAAPAAQMSLDEALAQAERYSADLSANLHQRQALENEADAATQLPDPKLKFGIDNLPVGGGNARRFTREDMTMQRIGVMQDYVSSTKRERKADAFRAEAAATAAGYQNLRAQLQRDTAQAWLDLALARQGVEAATNLLAESERQIAVQRAAVAGGGSAGAVLDGRLVVIEMRDALTDAQRDVAMAQARLTQLTGIDRIRTAGPLPRFDRLPADPAVLAQGVNQHPEVLQARRESEVSQARSAQSAVAAIPDVGVEVYYGKRDSGREDMAGIMFTVDLPLFQSQRQDKDHAADQSRTFEANDRLAQTLRDHTAQLDILVAQYQAAQARWLRQRDEALPLQKQRLQLALAQYRSGGATLADLLGARRSLLASEQTENRAARELAQSWAAIRYLIPQENRS</sequence>
<evidence type="ECO:0000256" key="1">
    <source>
        <dbReference type="ARBA" id="ARBA00004442"/>
    </source>
</evidence>
<keyword evidence="6" id="KW-0472">Membrane</keyword>
<feature type="signal peptide" evidence="9">
    <location>
        <begin position="1"/>
        <end position="23"/>
    </location>
</feature>
<evidence type="ECO:0000256" key="4">
    <source>
        <dbReference type="ARBA" id="ARBA00022452"/>
    </source>
</evidence>
<organism evidence="10 11">
    <name type="scientific">Acerihabitans arboris</name>
    <dbReference type="NCBI Taxonomy" id="2691583"/>
    <lineage>
        <taxon>Bacteria</taxon>
        <taxon>Pseudomonadati</taxon>
        <taxon>Pseudomonadota</taxon>
        <taxon>Gammaproteobacteria</taxon>
        <taxon>Enterobacterales</taxon>
        <taxon>Pectobacteriaceae</taxon>
        <taxon>Acerihabitans</taxon>
    </lineage>
</organism>
<keyword evidence="4" id="KW-1134">Transmembrane beta strand</keyword>